<dbReference type="CDD" id="cd00830">
    <property type="entry name" value="KAS_III"/>
    <property type="match status" value="1"/>
</dbReference>
<dbReference type="InterPro" id="IPR013751">
    <property type="entry name" value="ACP_syn_III_N"/>
</dbReference>
<comment type="pathway">
    <text evidence="1 14">Lipid metabolism; fatty acid biosynthesis.</text>
</comment>
<dbReference type="HAMAP" id="MF_01815">
    <property type="entry name" value="FabH"/>
    <property type="match status" value="1"/>
</dbReference>
<comment type="subcellular location">
    <subcellularLocation>
        <location evidence="14">Cytoplasm</location>
    </subcellularLocation>
</comment>
<accession>A0A3E2TQJ8</accession>
<dbReference type="PANTHER" id="PTHR43091:SF1">
    <property type="entry name" value="BETA-KETOACYL-[ACYL-CARRIER-PROTEIN] SYNTHASE III, CHLOROPLASTIC"/>
    <property type="match status" value="1"/>
</dbReference>
<evidence type="ECO:0000256" key="4">
    <source>
        <dbReference type="ARBA" id="ARBA00022679"/>
    </source>
</evidence>
<evidence type="ECO:0000259" key="16">
    <source>
        <dbReference type="Pfam" id="PF08545"/>
    </source>
</evidence>
<dbReference type="AlphaFoldDB" id="A0A3E2TQJ8"/>
<proteinExistence type="inferred from homology"/>
<organism evidence="17 18">
    <name type="scientific">Coprococcus catus</name>
    <dbReference type="NCBI Taxonomy" id="116085"/>
    <lineage>
        <taxon>Bacteria</taxon>
        <taxon>Bacillati</taxon>
        <taxon>Bacillota</taxon>
        <taxon>Clostridia</taxon>
        <taxon>Lachnospirales</taxon>
        <taxon>Lachnospiraceae</taxon>
        <taxon>Coprococcus</taxon>
    </lineage>
</organism>
<dbReference type="EMBL" id="QVEP01000007">
    <property type="protein sequence ID" value="RGB80993.1"/>
    <property type="molecule type" value="Genomic_DNA"/>
</dbReference>
<feature type="active site" evidence="14">
    <location>
        <position position="112"/>
    </location>
</feature>
<feature type="active site" evidence="14">
    <location>
        <position position="278"/>
    </location>
</feature>
<evidence type="ECO:0000259" key="15">
    <source>
        <dbReference type="Pfam" id="PF08541"/>
    </source>
</evidence>
<protein>
    <recommendedName>
        <fullName evidence="14">Beta-ketoacyl-[acyl-carrier-protein] synthase III</fullName>
        <shortName evidence="14">Beta-ketoacyl-ACP synthase III</shortName>
        <shortName evidence="14">KAS III</shortName>
        <ecNumber evidence="14">2.3.1.180</ecNumber>
    </recommendedName>
    <alternativeName>
        <fullName evidence="14">3-oxoacyl-[acyl-carrier-protein] synthase 3</fullName>
    </alternativeName>
    <alternativeName>
        <fullName evidence="14">3-oxoacyl-[acyl-carrier-protein] synthase III</fullName>
    </alternativeName>
</protein>
<dbReference type="InterPro" id="IPR016039">
    <property type="entry name" value="Thiolase-like"/>
</dbReference>
<dbReference type="Pfam" id="PF08541">
    <property type="entry name" value="ACP_syn_III_C"/>
    <property type="match status" value="1"/>
</dbReference>
<dbReference type="Gene3D" id="3.40.47.10">
    <property type="match status" value="1"/>
</dbReference>
<keyword evidence="5 14" id="KW-0276">Fatty acid metabolism</keyword>
<evidence type="ECO:0000256" key="13">
    <source>
        <dbReference type="ARBA" id="ARBA00052985"/>
    </source>
</evidence>
<keyword evidence="6 14" id="KW-0443">Lipid metabolism</keyword>
<evidence type="ECO:0000256" key="2">
    <source>
        <dbReference type="ARBA" id="ARBA00008642"/>
    </source>
</evidence>
<keyword evidence="14" id="KW-0963">Cytoplasm</keyword>
<reference evidence="17 18" key="1">
    <citation type="submission" date="2018-08" db="EMBL/GenBank/DDBJ databases">
        <title>A genome reference for cultivated species of the human gut microbiota.</title>
        <authorList>
            <person name="Zou Y."/>
            <person name="Xue W."/>
            <person name="Luo G."/>
        </authorList>
    </citation>
    <scope>NUCLEOTIDE SEQUENCE [LARGE SCALE GENOMIC DNA]</scope>
    <source>
        <strain evidence="17 18">AF45-17</strain>
    </source>
</reference>
<dbReference type="NCBIfam" id="TIGR00747">
    <property type="entry name" value="fabH"/>
    <property type="match status" value="1"/>
</dbReference>
<dbReference type="SUPFAM" id="SSF53901">
    <property type="entry name" value="Thiolase-like"/>
    <property type="match status" value="1"/>
</dbReference>
<evidence type="ECO:0000256" key="1">
    <source>
        <dbReference type="ARBA" id="ARBA00005194"/>
    </source>
</evidence>
<keyword evidence="4 14" id="KW-0808">Transferase</keyword>
<evidence type="ECO:0000256" key="11">
    <source>
        <dbReference type="ARBA" id="ARBA00052407"/>
    </source>
</evidence>
<keyword evidence="7 14" id="KW-0275">Fatty acid biosynthesis</keyword>
<dbReference type="PANTHER" id="PTHR43091">
    <property type="entry name" value="3-OXOACYL-[ACYL-CARRIER-PROTEIN] SYNTHASE"/>
    <property type="match status" value="1"/>
</dbReference>
<dbReference type="UniPathway" id="UPA00094"/>
<evidence type="ECO:0000256" key="10">
    <source>
        <dbReference type="ARBA" id="ARBA00051096"/>
    </source>
</evidence>
<dbReference type="InterPro" id="IPR013747">
    <property type="entry name" value="ACP_syn_III_C"/>
</dbReference>
<feature type="active site" evidence="14">
    <location>
        <position position="248"/>
    </location>
</feature>
<comment type="subunit">
    <text evidence="14">Homodimer.</text>
</comment>
<dbReference type="GO" id="GO:0006633">
    <property type="term" value="P:fatty acid biosynthetic process"/>
    <property type="evidence" value="ECO:0007669"/>
    <property type="project" value="UniProtKB-UniRule"/>
</dbReference>
<dbReference type="Pfam" id="PF08545">
    <property type="entry name" value="ACP_syn_III"/>
    <property type="match status" value="1"/>
</dbReference>
<comment type="function">
    <text evidence="14">Catalyzes the condensation reaction of fatty acid synthesis by the addition to an acyl acceptor of two carbons from malonyl-ACP. Catalyzes the first condensation reaction which initiates fatty acid synthesis and may therefore play a role in governing the total rate of fatty acid production. Possesses both acetoacetyl-ACP synthase and acetyl transacylase activities. Its substrate specificity determines the biosynthesis of branched-chain and/or straight-chain of fatty acids.</text>
</comment>
<keyword evidence="9 14" id="KW-0012">Acyltransferase</keyword>
<evidence type="ECO:0000256" key="6">
    <source>
        <dbReference type="ARBA" id="ARBA00023098"/>
    </source>
</evidence>
<dbReference type="GO" id="GO:0033818">
    <property type="term" value="F:beta-ketoacyl-acyl-carrier-protein synthase III activity"/>
    <property type="evidence" value="ECO:0007669"/>
    <property type="project" value="UniProtKB-UniRule"/>
</dbReference>
<dbReference type="EC" id="2.3.1.180" evidence="14"/>
<evidence type="ECO:0000313" key="18">
    <source>
        <dbReference type="Proteomes" id="UP000260773"/>
    </source>
</evidence>
<evidence type="ECO:0000256" key="12">
    <source>
        <dbReference type="ARBA" id="ARBA00052467"/>
    </source>
</evidence>
<evidence type="ECO:0000256" key="7">
    <source>
        <dbReference type="ARBA" id="ARBA00023160"/>
    </source>
</evidence>
<dbReference type="RefSeq" id="WP_015514649.1">
    <property type="nucleotide sequence ID" value="NZ_JAQDKA010000005.1"/>
</dbReference>
<dbReference type="NCBIfam" id="NF006829">
    <property type="entry name" value="PRK09352.1"/>
    <property type="match status" value="1"/>
</dbReference>
<dbReference type="GO" id="GO:0005737">
    <property type="term" value="C:cytoplasm"/>
    <property type="evidence" value="ECO:0007669"/>
    <property type="project" value="UniProtKB-SubCell"/>
</dbReference>
<evidence type="ECO:0000313" key="17">
    <source>
        <dbReference type="EMBL" id="RGB80993.1"/>
    </source>
</evidence>
<keyword evidence="3 14" id="KW-0444">Lipid biosynthesis</keyword>
<dbReference type="Proteomes" id="UP000260773">
    <property type="component" value="Unassembled WGS sequence"/>
</dbReference>
<dbReference type="FunFam" id="3.40.47.10:FF:000004">
    <property type="entry name" value="3-oxoacyl-[acyl-carrier-protein] synthase 3"/>
    <property type="match status" value="1"/>
</dbReference>
<comment type="catalytic activity">
    <reaction evidence="12">
        <text>2-methylpropanoyl-CoA + malonyl-[ACP] + H(+) = 4-methyl-3-oxopentanoyl-[ACP] + CO2 + CoA</text>
        <dbReference type="Rhea" id="RHEA:42268"/>
        <dbReference type="Rhea" id="RHEA-COMP:9623"/>
        <dbReference type="Rhea" id="RHEA-COMP:9940"/>
        <dbReference type="ChEBI" id="CHEBI:15378"/>
        <dbReference type="ChEBI" id="CHEBI:16526"/>
        <dbReference type="ChEBI" id="CHEBI:57287"/>
        <dbReference type="ChEBI" id="CHEBI:57338"/>
        <dbReference type="ChEBI" id="CHEBI:78449"/>
        <dbReference type="ChEBI" id="CHEBI:78820"/>
        <dbReference type="EC" id="2.3.1.300"/>
    </reaction>
    <physiologicalReaction direction="left-to-right" evidence="12">
        <dbReference type="Rhea" id="RHEA:42269"/>
    </physiologicalReaction>
</comment>
<comment type="catalytic activity">
    <reaction evidence="10">
        <text>malonyl-[ACP] + acetyl-CoA + H(+) = 3-oxobutanoyl-[ACP] + CO2 + CoA</text>
        <dbReference type="Rhea" id="RHEA:12080"/>
        <dbReference type="Rhea" id="RHEA-COMP:9623"/>
        <dbReference type="Rhea" id="RHEA-COMP:9625"/>
        <dbReference type="ChEBI" id="CHEBI:15378"/>
        <dbReference type="ChEBI" id="CHEBI:16526"/>
        <dbReference type="ChEBI" id="CHEBI:57287"/>
        <dbReference type="ChEBI" id="CHEBI:57288"/>
        <dbReference type="ChEBI" id="CHEBI:78449"/>
        <dbReference type="ChEBI" id="CHEBI:78450"/>
        <dbReference type="EC" id="2.3.1.180"/>
    </reaction>
    <physiologicalReaction direction="left-to-right" evidence="10">
        <dbReference type="Rhea" id="RHEA:12081"/>
    </physiologicalReaction>
</comment>
<feature type="domain" description="Beta-ketoacyl-[acyl-carrier-protein] synthase III C-terminal" evidence="15">
    <location>
        <begin position="235"/>
        <end position="321"/>
    </location>
</feature>
<dbReference type="InterPro" id="IPR004655">
    <property type="entry name" value="FabH"/>
</dbReference>
<comment type="catalytic activity">
    <reaction evidence="13">
        <text>3-methylbutanoyl-CoA + malonyl-[ACP] + H(+) = 5-methyl-3-oxohexanoyl-[ACP] + CO2 + CoA</text>
        <dbReference type="Rhea" id="RHEA:42272"/>
        <dbReference type="Rhea" id="RHEA-COMP:9623"/>
        <dbReference type="Rhea" id="RHEA-COMP:9941"/>
        <dbReference type="ChEBI" id="CHEBI:15378"/>
        <dbReference type="ChEBI" id="CHEBI:16526"/>
        <dbReference type="ChEBI" id="CHEBI:57287"/>
        <dbReference type="ChEBI" id="CHEBI:57345"/>
        <dbReference type="ChEBI" id="CHEBI:78449"/>
        <dbReference type="ChEBI" id="CHEBI:78822"/>
        <dbReference type="EC" id="2.3.1.300"/>
    </reaction>
    <physiologicalReaction direction="left-to-right" evidence="13">
        <dbReference type="Rhea" id="RHEA:42273"/>
    </physiologicalReaction>
</comment>
<evidence type="ECO:0000256" key="9">
    <source>
        <dbReference type="ARBA" id="ARBA00023315"/>
    </source>
</evidence>
<comment type="catalytic activity">
    <reaction evidence="11">
        <text>(2S)-2-methylbutanoyl-CoA + malonyl-[ACP] + H(+) = (4S)-4-methyl-3-oxohexanoyl-[ACP] + CO2 + CoA</text>
        <dbReference type="Rhea" id="RHEA:42276"/>
        <dbReference type="Rhea" id="RHEA-COMP:9623"/>
        <dbReference type="Rhea" id="RHEA-COMP:17148"/>
        <dbReference type="ChEBI" id="CHEBI:15378"/>
        <dbReference type="ChEBI" id="CHEBI:16526"/>
        <dbReference type="ChEBI" id="CHEBI:57287"/>
        <dbReference type="ChEBI" id="CHEBI:78449"/>
        <dbReference type="ChEBI" id="CHEBI:88166"/>
        <dbReference type="ChEBI" id="CHEBI:167462"/>
        <dbReference type="EC" id="2.3.1.300"/>
    </reaction>
    <physiologicalReaction direction="left-to-right" evidence="11">
        <dbReference type="Rhea" id="RHEA:42277"/>
    </physiologicalReaction>
</comment>
<dbReference type="GO" id="GO:0004315">
    <property type="term" value="F:3-oxoacyl-[acyl-carrier-protein] synthase activity"/>
    <property type="evidence" value="ECO:0007669"/>
    <property type="project" value="InterPro"/>
</dbReference>
<keyword evidence="8 14" id="KW-0511">Multifunctional enzyme</keyword>
<sequence length="323" mass="35170">MRGRICGTGSYLPEKYYDNNDIAKIVETSDAWIRERTGIVQRHIASGYETTVSMAVEAGRRALENGHVLPEKIDMILVSTITPNAVIPGVAFQVQAALGADQAVCFDLSAACSGFVFAYQTAQAYIAAGLYQTILLIGSETLSAINNWEDRSSCILFGDGAGAAVVQAEEGELYPSVAGSDGTMGHVLACESRVQNDWQQKEADRKTYIDMDGTAVFKFAVRKMPEMAKSLMTQMHCTEADIDWFITHQANERIIEAIAKRLKSDIAKFPMNIAECGNTSSASIPILLDEMNRSGQLKDGQKIIMAGFGAGLSWGAVYMEWHA</sequence>
<name>A0A3E2TQJ8_9FIRM</name>
<feature type="domain" description="Beta-ketoacyl-[acyl-carrier-protein] synthase III N-terminal" evidence="16">
    <location>
        <begin position="106"/>
        <end position="182"/>
    </location>
</feature>
<evidence type="ECO:0000256" key="3">
    <source>
        <dbReference type="ARBA" id="ARBA00022516"/>
    </source>
</evidence>
<evidence type="ECO:0000256" key="5">
    <source>
        <dbReference type="ARBA" id="ARBA00022832"/>
    </source>
</evidence>
<feature type="region of interest" description="ACP-binding" evidence="14">
    <location>
        <begin position="249"/>
        <end position="253"/>
    </location>
</feature>
<gene>
    <name evidence="14" type="primary">fabH</name>
    <name evidence="17" type="ORF">DW070_04110</name>
</gene>
<comment type="similarity">
    <text evidence="2 14">Belongs to the thiolase-like superfamily. FabH family.</text>
</comment>
<comment type="domain">
    <text evidence="14">The last Arg residue of the ACP-binding site is essential for the weak association between ACP/AcpP and FabH.</text>
</comment>
<evidence type="ECO:0000256" key="8">
    <source>
        <dbReference type="ARBA" id="ARBA00023268"/>
    </source>
</evidence>
<evidence type="ECO:0000256" key="14">
    <source>
        <dbReference type="HAMAP-Rule" id="MF_01815"/>
    </source>
</evidence>
<comment type="caution">
    <text evidence="17">The sequence shown here is derived from an EMBL/GenBank/DDBJ whole genome shotgun (WGS) entry which is preliminary data.</text>
</comment>